<evidence type="ECO:0000256" key="1">
    <source>
        <dbReference type="SAM" id="Phobius"/>
    </source>
</evidence>
<name>A0A9P4JY60_9PLEO</name>
<reference evidence="2" key="1">
    <citation type="journal article" date="2020" name="Stud. Mycol.">
        <title>101 Dothideomycetes genomes: a test case for predicting lifestyles and emergence of pathogens.</title>
        <authorList>
            <person name="Haridas S."/>
            <person name="Albert R."/>
            <person name="Binder M."/>
            <person name="Bloem J."/>
            <person name="Labutti K."/>
            <person name="Salamov A."/>
            <person name="Andreopoulos B."/>
            <person name="Baker S."/>
            <person name="Barry K."/>
            <person name="Bills G."/>
            <person name="Bluhm B."/>
            <person name="Cannon C."/>
            <person name="Castanera R."/>
            <person name="Culley D."/>
            <person name="Daum C."/>
            <person name="Ezra D."/>
            <person name="Gonzalez J."/>
            <person name="Henrissat B."/>
            <person name="Kuo A."/>
            <person name="Liang C."/>
            <person name="Lipzen A."/>
            <person name="Lutzoni F."/>
            <person name="Magnuson J."/>
            <person name="Mondo S."/>
            <person name="Nolan M."/>
            <person name="Ohm R."/>
            <person name="Pangilinan J."/>
            <person name="Park H.-J."/>
            <person name="Ramirez L."/>
            <person name="Alfaro M."/>
            <person name="Sun H."/>
            <person name="Tritt A."/>
            <person name="Yoshinaga Y."/>
            <person name="Zwiers L.-H."/>
            <person name="Turgeon B."/>
            <person name="Goodwin S."/>
            <person name="Spatafora J."/>
            <person name="Crous P."/>
            <person name="Grigoriev I."/>
        </authorList>
    </citation>
    <scope>NUCLEOTIDE SEQUENCE</scope>
    <source>
        <strain evidence="2">ATCC 74209</strain>
    </source>
</reference>
<proteinExistence type="predicted"/>
<feature type="transmembrane region" description="Helical" evidence="1">
    <location>
        <begin position="48"/>
        <end position="70"/>
    </location>
</feature>
<keyword evidence="3" id="KW-1185">Reference proteome</keyword>
<gene>
    <name evidence="2" type="ORF">GQ43DRAFT_437090</name>
</gene>
<comment type="caution">
    <text evidence="2">The sequence shown here is derived from an EMBL/GenBank/DDBJ whole genome shotgun (WGS) entry which is preliminary data.</text>
</comment>
<protein>
    <submittedName>
        <fullName evidence="2">Uncharacterized protein</fullName>
    </submittedName>
</protein>
<evidence type="ECO:0000313" key="3">
    <source>
        <dbReference type="Proteomes" id="UP000799536"/>
    </source>
</evidence>
<sequence>MPSATPVRSIMRSAARYFSEPHPFARAPTTMPSHPISMSVYTSRLGRSAAFVLPALGGFLAWPFAAEAFFRKTGV</sequence>
<dbReference type="AlphaFoldDB" id="A0A9P4JY60"/>
<keyword evidence="1" id="KW-0812">Transmembrane</keyword>
<keyword evidence="1" id="KW-0472">Membrane</keyword>
<accession>A0A9P4JY60</accession>
<dbReference type="OrthoDB" id="4829316at2759"/>
<dbReference type="Proteomes" id="UP000799536">
    <property type="component" value="Unassembled WGS sequence"/>
</dbReference>
<organism evidence="2 3">
    <name type="scientific">Delitschia confertaspora ATCC 74209</name>
    <dbReference type="NCBI Taxonomy" id="1513339"/>
    <lineage>
        <taxon>Eukaryota</taxon>
        <taxon>Fungi</taxon>
        <taxon>Dikarya</taxon>
        <taxon>Ascomycota</taxon>
        <taxon>Pezizomycotina</taxon>
        <taxon>Dothideomycetes</taxon>
        <taxon>Pleosporomycetidae</taxon>
        <taxon>Pleosporales</taxon>
        <taxon>Delitschiaceae</taxon>
        <taxon>Delitschia</taxon>
    </lineage>
</organism>
<dbReference type="EMBL" id="ML993857">
    <property type="protein sequence ID" value="KAF2205369.1"/>
    <property type="molecule type" value="Genomic_DNA"/>
</dbReference>
<keyword evidence="1" id="KW-1133">Transmembrane helix</keyword>
<evidence type="ECO:0000313" key="2">
    <source>
        <dbReference type="EMBL" id="KAF2205369.1"/>
    </source>
</evidence>